<feature type="domain" description="Kringle" evidence="5">
    <location>
        <begin position="29"/>
        <end position="107"/>
    </location>
</feature>
<dbReference type="PANTHER" id="PTHR24261:SF7">
    <property type="entry name" value="KRINGLE DOMAIN-CONTAINING PROTEIN"/>
    <property type="match status" value="1"/>
</dbReference>
<protein>
    <recommendedName>
        <fullName evidence="5">Kringle domain-containing protein</fullName>
    </recommendedName>
</protein>
<feature type="domain" description="Kringle" evidence="5">
    <location>
        <begin position="539"/>
        <end position="599"/>
    </location>
</feature>
<dbReference type="InterPro" id="IPR013806">
    <property type="entry name" value="Kringle-like"/>
</dbReference>
<dbReference type="InterPro" id="IPR000001">
    <property type="entry name" value="Kringle"/>
</dbReference>
<dbReference type="PRINTS" id="PR00018">
    <property type="entry name" value="KRINGLE"/>
</dbReference>
<dbReference type="InterPro" id="IPR050759">
    <property type="entry name" value="Serine_protease_kringle"/>
</dbReference>
<dbReference type="Pfam" id="PF00051">
    <property type="entry name" value="Kringle"/>
    <property type="match status" value="2"/>
</dbReference>
<evidence type="ECO:0000256" key="3">
    <source>
        <dbReference type="PROSITE-ProRule" id="PRU00121"/>
    </source>
</evidence>
<dbReference type="PROSITE" id="PS00021">
    <property type="entry name" value="KRINGLE_1"/>
    <property type="match status" value="2"/>
</dbReference>
<reference evidence="6" key="1">
    <citation type="submission" date="2019-08" db="EMBL/GenBank/DDBJ databases">
        <title>The genome of the North American firefly Photinus pyralis.</title>
        <authorList>
            <consortium name="Photinus pyralis genome working group"/>
            <person name="Fallon T.R."/>
            <person name="Sander Lower S.E."/>
            <person name="Weng J.-K."/>
        </authorList>
    </citation>
    <scope>NUCLEOTIDE SEQUENCE</scope>
    <source>
        <strain evidence="6">TRF0915ILg1</strain>
        <tissue evidence="6">Whole body</tissue>
    </source>
</reference>
<dbReference type="AlphaFoldDB" id="A0A8K0D4G2"/>
<dbReference type="Gene3D" id="2.40.20.10">
    <property type="entry name" value="Plasminogen Kringle 4"/>
    <property type="match status" value="3"/>
</dbReference>
<evidence type="ECO:0000313" key="6">
    <source>
        <dbReference type="EMBL" id="KAF2897769.1"/>
    </source>
</evidence>
<dbReference type="PROSITE" id="PS50070">
    <property type="entry name" value="KRINGLE_2"/>
    <property type="match status" value="3"/>
</dbReference>
<gene>
    <name evidence="6" type="ORF">ILUMI_08400</name>
</gene>
<keyword evidence="2" id="KW-1015">Disulfide bond</keyword>
<dbReference type="SMART" id="SM00130">
    <property type="entry name" value="KR"/>
    <property type="match status" value="2"/>
</dbReference>
<comment type="caution">
    <text evidence="6">The sequence shown here is derived from an EMBL/GenBank/DDBJ whole genome shotgun (WGS) entry which is preliminary data.</text>
</comment>
<dbReference type="CDD" id="cd00108">
    <property type="entry name" value="KR"/>
    <property type="match status" value="2"/>
</dbReference>
<evidence type="ECO:0000256" key="1">
    <source>
        <dbReference type="ARBA" id="ARBA00022572"/>
    </source>
</evidence>
<feature type="signal peptide" evidence="4">
    <location>
        <begin position="1"/>
        <end position="15"/>
    </location>
</feature>
<organism evidence="6 7">
    <name type="scientific">Ignelater luminosus</name>
    <name type="common">Cucubano</name>
    <name type="synonym">Pyrophorus luminosus</name>
    <dbReference type="NCBI Taxonomy" id="2038154"/>
    <lineage>
        <taxon>Eukaryota</taxon>
        <taxon>Metazoa</taxon>
        <taxon>Ecdysozoa</taxon>
        <taxon>Arthropoda</taxon>
        <taxon>Hexapoda</taxon>
        <taxon>Insecta</taxon>
        <taxon>Pterygota</taxon>
        <taxon>Neoptera</taxon>
        <taxon>Endopterygota</taxon>
        <taxon>Coleoptera</taxon>
        <taxon>Polyphaga</taxon>
        <taxon>Elateriformia</taxon>
        <taxon>Elateroidea</taxon>
        <taxon>Elateridae</taxon>
        <taxon>Agrypninae</taxon>
        <taxon>Pyrophorini</taxon>
        <taxon>Ignelater</taxon>
    </lineage>
</organism>
<dbReference type="PANTHER" id="PTHR24261">
    <property type="entry name" value="PLASMINOGEN-RELATED"/>
    <property type="match status" value="1"/>
</dbReference>
<keyword evidence="7" id="KW-1185">Reference proteome</keyword>
<dbReference type="OrthoDB" id="1915767at2759"/>
<keyword evidence="1 3" id="KW-0420">Kringle</keyword>
<accession>A0A8K0D4G2</accession>
<feature type="chain" id="PRO_5035462426" description="Kringle domain-containing protein" evidence="4">
    <location>
        <begin position="16"/>
        <end position="607"/>
    </location>
</feature>
<dbReference type="InterPro" id="IPR018056">
    <property type="entry name" value="Kringle_CS"/>
</dbReference>
<sequence>MCFIFFIRLANYVFANLTDLSLCKVSHLGIEYQGYSVKTESGIRCQSWGSPKPIHEIDKSFTNDKFPEGSRKKAKSYCRNPNRDPKGPWCYTMDVNLINETCDIPLCSYPDCKLTGPGMEYSGEHNKGITGRKCLKWDKIRHRVRYKGKHINQKKFIPSKFPERDLSRAKRYCRNPDGDIAGPWCFVEVEDTDEIDRDYCSIPFCDDQDCTVFSKNYSIYTHYTDLNNTLTNLTFGLKIWDSDSFLNASARLILSVLALPLTGEQINDAGIGIEILITNQLSGLTVGNRDRIEYESSHNVLKSTEFTFFSLTWTSGFISLTKQGETKAIFLAEYKLQENLLGFMKDEFHYYAFQGTNMLWSFPFCDDDGDCDVYTTTSSVFQQFWPLHETSVGHDLRFYLRAFCSANILLLTSPVMNYPQVKIRLQESDNLTRVTTVDYEDGPKTLLKEIDLGHLLDYWRWNRFFISLFADILQIYLVKDVGTHMLIDIKHEVIKKMRWFSPSSENAVAHWTFYCKPPNFANPPNAWPPECALNKMEPDYKGTQDVTDKGYPCLPWSGLKLLPNDAMDLFNHSDILSNRNYCRDPKKEQKGNIRRGRFCTYLLHKEC</sequence>
<dbReference type="SUPFAM" id="SSF57440">
    <property type="entry name" value="Kringle-like"/>
    <property type="match status" value="3"/>
</dbReference>
<evidence type="ECO:0000256" key="2">
    <source>
        <dbReference type="ARBA" id="ARBA00023157"/>
    </source>
</evidence>
<proteinExistence type="predicted"/>
<dbReference type="Proteomes" id="UP000801492">
    <property type="component" value="Unassembled WGS sequence"/>
</dbReference>
<name>A0A8K0D4G2_IGNLU</name>
<feature type="domain" description="Kringle" evidence="5">
    <location>
        <begin position="114"/>
        <end position="205"/>
    </location>
</feature>
<evidence type="ECO:0000259" key="5">
    <source>
        <dbReference type="PROSITE" id="PS50070"/>
    </source>
</evidence>
<evidence type="ECO:0000313" key="7">
    <source>
        <dbReference type="Proteomes" id="UP000801492"/>
    </source>
</evidence>
<comment type="caution">
    <text evidence="3">Lacks conserved residue(s) required for the propagation of feature annotation.</text>
</comment>
<evidence type="ECO:0000256" key="4">
    <source>
        <dbReference type="SAM" id="SignalP"/>
    </source>
</evidence>
<keyword evidence="4" id="KW-0732">Signal</keyword>
<dbReference type="InterPro" id="IPR038178">
    <property type="entry name" value="Kringle_sf"/>
</dbReference>
<dbReference type="EMBL" id="VTPC01003929">
    <property type="protein sequence ID" value="KAF2897769.1"/>
    <property type="molecule type" value="Genomic_DNA"/>
</dbReference>